<keyword evidence="2" id="KW-1185">Reference proteome</keyword>
<name>A0A518C983_9BACT</name>
<evidence type="ECO:0008006" key="3">
    <source>
        <dbReference type="Google" id="ProtNLM"/>
    </source>
</evidence>
<organism evidence="1 2">
    <name type="scientific">Bremerella volcania</name>
    <dbReference type="NCBI Taxonomy" id="2527984"/>
    <lineage>
        <taxon>Bacteria</taxon>
        <taxon>Pseudomonadati</taxon>
        <taxon>Planctomycetota</taxon>
        <taxon>Planctomycetia</taxon>
        <taxon>Pirellulales</taxon>
        <taxon>Pirellulaceae</taxon>
        <taxon>Bremerella</taxon>
    </lineage>
</organism>
<dbReference type="Proteomes" id="UP000318626">
    <property type="component" value="Chromosome"/>
</dbReference>
<dbReference type="KEGG" id="bvo:Pan97_28300"/>
<dbReference type="EMBL" id="CP036289">
    <property type="protein sequence ID" value="QDU75788.1"/>
    <property type="molecule type" value="Genomic_DNA"/>
</dbReference>
<protein>
    <recommendedName>
        <fullName evidence="3">Carboxypeptidase regulatory-like domain-containing protein</fullName>
    </recommendedName>
</protein>
<evidence type="ECO:0000313" key="1">
    <source>
        <dbReference type="EMBL" id="QDU75788.1"/>
    </source>
</evidence>
<sequence>MNMAFQIRWAIVVVGLIAIAGCGGGKYDVVPVEGVLTYEGQPVPQMIVSFKPQGGRASEATTDENGKFRMQYSIDQYGIEPGPQEISAYWVSPTDDGSVPPTELQKNVVKYFKKNPPLKVTIEESQKNFEIKLPQ</sequence>
<reference evidence="2" key="1">
    <citation type="submission" date="2019-02" db="EMBL/GenBank/DDBJ databases">
        <title>Deep-cultivation of Planctomycetes and their phenomic and genomic characterization uncovers novel biology.</title>
        <authorList>
            <person name="Wiegand S."/>
            <person name="Jogler M."/>
            <person name="Boedeker C."/>
            <person name="Pinto D."/>
            <person name="Vollmers J."/>
            <person name="Rivas-Marin E."/>
            <person name="Kohn T."/>
            <person name="Peeters S.H."/>
            <person name="Heuer A."/>
            <person name="Rast P."/>
            <person name="Oberbeckmann S."/>
            <person name="Bunk B."/>
            <person name="Jeske O."/>
            <person name="Meyerdierks A."/>
            <person name="Storesund J.E."/>
            <person name="Kallscheuer N."/>
            <person name="Luecker S."/>
            <person name="Lage O.M."/>
            <person name="Pohl T."/>
            <person name="Merkel B.J."/>
            <person name="Hornburger P."/>
            <person name="Mueller R.-W."/>
            <person name="Bruemmer F."/>
            <person name="Labrenz M."/>
            <person name="Spormann A.M."/>
            <person name="Op den Camp H."/>
            <person name="Overmann J."/>
            <person name="Amann R."/>
            <person name="Jetten M.S.M."/>
            <person name="Mascher T."/>
            <person name="Medema M.H."/>
            <person name="Devos D.P."/>
            <person name="Kaster A.-K."/>
            <person name="Ovreas L."/>
            <person name="Rohde M."/>
            <person name="Galperin M.Y."/>
            <person name="Jogler C."/>
        </authorList>
    </citation>
    <scope>NUCLEOTIDE SEQUENCE [LARGE SCALE GENOMIC DNA]</scope>
    <source>
        <strain evidence="2">Pan97</strain>
    </source>
</reference>
<gene>
    <name evidence="1" type="ORF">Pan97_28300</name>
</gene>
<dbReference type="RefSeq" id="WP_144973428.1">
    <property type="nucleotide sequence ID" value="NZ_CP036289.1"/>
</dbReference>
<dbReference type="AlphaFoldDB" id="A0A518C983"/>
<evidence type="ECO:0000313" key="2">
    <source>
        <dbReference type="Proteomes" id="UP000318626"/>
    </source>
</evidence>
<proteinExistence type="predicted"/>
<dbReference type="OrthoDB" id="275291at2"/>
<accession>A0A518C983</accession>